<keyword evidence="5" id="KW-1185">Reference proteome</keyword>
<keyword evidence="1" id="KW-0472">Membrane</keyword>
<comment type="caution">
    <text evidence="2">The sequence shown here is derived from an EMBL/GenBank/DDBJ whole genome shotgun (WGS) entry which is preliminary data.</text>
</comment>
<evidence type="ECO:0000313" key="5">
    <source>
        <dbReference type="Proteomes" id="UP000429980"/>
    </source>
</evidence>
<keyword evidence="1" id="KW-0812">Transmembrane</keyword>
<dbReference type="AlphaFoldDB" id="A0A7Z0X0B9"/>
<accession>A0A7Z0X0B9</accession>
<keyword evidence="1" id="KW-1133">Transmembrane helix</keyword>
<dbReference type="EMBL" id="NILF01000067">
    <property type="protein sequence ID" value="TWL33748.1"/>
    <property type="molecule type" value="Genomic_DNA"/>
</dbReference>
<protein>
    <submittedName>
        <fullName evidence="2">Uncharacterized protein</fullName>
    </submittedName>
</protein>
<feature type="transmembrane region" description="Helical" evidence="1">
    <location>
        <begin position="20"/>
        <end position="44"/>
    </location>
</feature>
<dbReference type="EMBL" id="LKPO01000004">
    <property type="protein sequence ID" value="OLF96528.1"/>
    <property type="molecule type" value="Genomic_DNA"/>
</dbReference>
<evidence type="ECO:0000313" key="2">
    <source>
        <dbReference type="EMBL" id="OLF96528.1"/>
    </source>
</evidence>
<name>A0A7Z0X0B9_9BACI</name>
<evidence type="ECO:0000313" key="3">
    <source>
        <dbReference type="EMBL" id="TWL33748.1"/>
    </source>
</evidence>
<proteinExistence type="predicted"/>
<evidence type="ECO:0000313" key="4">
    <source>
        <dbReference type="Proteomes" id="UP000185604"/>
    </source>
</evidence>
<reference evidence="2 4" key="1">
    <citation type="journal article" date="2016" name="Front. Microbiol.">
        <title>High-Level Heat Resistance of Spores of Bacillus amyloliquefaciens and Bacillus licheniformis Results from the Presence of a spoVA Operon in a Tn1546 Transposon.</title>
        <authorList>
            <person name="Berendsen E.M."/>
            <person name="Koning R.A."/>
            <person name="Boekhorst J."/>
            <person name="de Jong A."/>
            <person name="Kuipers O.P."/>
            <person name="Wells-Bennik M.H."/>
        </authorList>
    </citation>
    <scope>NUCLEOTIDE SEQUENCE [LARGE SCALE GENOMIC DNA]</scope>
    <source>
        <strain evidence="2 4">B4121</strain>
    </source>
</reference>
<reference evidence="3 5" key="2">
    <citation type="submission" date="2019-06" db="EMBL/GenBank/DDBJ databases">
        <title>Genome sequence analysis of &gt;100 Bacillus licheniformis strains suggests intrinsic resistance to this species.</title>
        <authorList>
            <person name="Wels M."/>
            <person name="Siezen R.J."/>
            <person name="Johansen E."/>
            <person name="Stuer-Lauridsen B."/>
            <person name="Bjerre K."/>
            <person name="Nielsen B.K.K."/>
        </authorList>
    </citation>
    <scope>NUCLEOTIDE SEQUENCE [LARGE SCALE GENOMIC DNA]</scope>
    <source>
        <strain evidence="3 5">BAC-15381</strain>
    </source>
</reference>
<evidence type="ECO:0000256" key="1">
    <source>
        <dbReference type="SAM" id="Phobius"/>
    </source>
</evidence>
<gene>
    <name evidence="2" type="ORF">B4121_0739</name>
    <name evidence="3" type="ORF">CHCC15381_0255</name>
</gene>
<sequence length="54" mass="6316">MYSSHSKRVIIDFSARTFSFSYITKSFSFSSIIFSVFLLFYTILGHAHKLLFLI</sequence>
<organism evidence="2 4">
    <name type="scientific">Bacillus paralicheniformis</name>
    <dbReference type="NCBI Taxonomy" id="1648923"/>
    <lineage>
        <taxon>Bacteria</taxon>
        <taxon>Bacillati</taxon>
        <taxon>Bacillota</taxon>
        <taxon>Bacilli</taxon>
        <taxon>Bacillales</taxon>
        <taxon>Bacillaceae</taxon>
        <taxon>Bacillus</taxon>
    </lineage>
</organism>
<dbReference type="Proteomes" id="UP000429980">
    <property type="component" value="Unassembled WGS sequence"/>
</dbReference>
<dbReference type="Proteomes" id="UP000185604">
    <property type="component" value="Unassembled WGS sequence"/>
</dbReference>